<dbReference type="PANTHER" id="PTHR23420:SF0">
    <property type="entry name" value="ADENOSYLHOMOCYSTEINASE"/>
    <property type="match status" value="1"/>
</dbReference>
<dbReference type="VEuPathDB" id="TriTrypDB:TM35_000064790"/>
<feature type="binding site" evidence="8">
    <location>
        <position position="242"/>
    </location>
    <ligand>
        <name>NAD(+)</name>
        <dbReference type="ChEBI" id="CHEBI:57540"/>
    </ligand>
</feature>
<keyword evidence="13" id="KW-1185">Reference proteome</keyword>
<gene>
    <name evidence="12" type="ORF">TM35_000064790</name>
</gene>
<sequence>MTDYKVRDISLAEWGRKAIDIAENEMPGLMELRREYGPTKPLKGAKIAGCLHMTVQTAVLIETLVELGAEVRWSSCNIFSTQDNAAAAIAKRGIPVFAWKGETDEEYQWCIEQTVKGFSGDGCPNMILDDGGDLTNYIIDQRPELVNKIYGISEETTTGVKNLYKRLQRGKLPIPAINVNDSVTKSKFDNLYGCRESLVDGIKRATDVMIAGKTACVCGYGDVGKGCSAALRAFGARVVVTEVDPINALQAAMEGYQVVLVEDVVADAHIFVTTTGNDDIITSEHFPRMRDDAIVCNIGHFDTEIQVSWLKANAKECVEIKPQVDRYTMHNGRHIILLAEGRLVNLGCASGHPSFVMSNSFCNQVLAQIELWTQRDSGKYPRGEKAQVYFLPKKLDEKVAALHLSKLGAKLTKLTAKQAEYINCPVDGPFKAEHYRY</sequence>
<dbReference type="GO" id="GO:0006730">
    <property type="term" value="P:one-carbon metabolic process"/>
    <property type="evidence" value="ECO:0007669"/>
    <property type="project" value="UniProtKB-KW"/>
</dbReference>
<dbReference type="InterPro" id="IPR000043">
    <property type="entry name" value="Adenosylhomocysteinase-like"/>
</dbReference>
<dbReference type="InterPro" id="IPR020082">
    <property type="entry name" value="S-Ado-L-homoCys_hydrolase_CS"/>
</dbReference>
<feature type="binding site" evidence="7">
    <location>
        <position position="185"/>
    </location>
    <ligand>
        <name>substrate</name>
    </ligand>
</feature>
<dbReference type="InterPro" id="IPR036291">
    <property type="entry name" value="NAD(P)-bd_dom_sf"/>
</dbReference>
<evidence type="ECO:0000256" key="1">
    <source>
        <dbReference type="ARBA" id="ARBA00005195"/>
    </source>
</evidence>
<dbReference type="Pfam" id="PF00670">
    <property type="entry name" value="AdoHcyase_NAD"/>
    <property type="match status" value="1"/>
</dbReference>
<dbReference type="FunFam" id="3.40.50.1480:FF:000004">
    <property type="entry name" value="Adenosylhomocysteinase"/>
    <property type="match status" value="1"/>
</dbReference>
<feature type="binding site" evidence="7">
    <location>
        <position position="130"/>
    </location>
    <ligand>
        <name>substrate</name>
    </ligand>
</feature>
<feature type="binding site" evidence="8">
    <location>
        <position position="345"/>
    </location>
    <ligand>
        <name>NAD(+)</name>
        <dbReference type="ChEBI" id="CHEBI:57540"/>
    </ligand>
</feature>
<dbReference type="SUPFAM" id="SSF51735">
    <property type="entry name" value="NAD(P)-binding Rossmann-fold domains"/>
    <property type="match status" value="1"/>
</dbReference>
<keyword evidence="4 9" id="KW-0378">Hydrolase</keyword>
<feature type="binding site" evidence="8">
    <location>
        <position position="352"/>
    </location>
    <ligand>
        <name>NAD(+)</name>
        <dbReference type="ChEBI" id="CHEBI:57540"/>
    </ligand>
</feature>
<comment type="pathway">
    <text evidence="1 9">Amino-acid biosynthesis; L-homocysteine biosynthesis; L-homocysteine from S-adenosyl-L-homocysteine: step 1/1.</text>
</comment>
<dbReference type="GO" id="GO:0004013">
    <property type="term" value="F:adenosylhomocysteinase activity"/>
    <property type="evidence" value="ECO:0007669"/>
    <property type="project" value="UniProtKB-EC"/>
</dbReference>
<dbReference type="SUPFAM" id="SSF52283">
    <property type="entry name" value="Formate/glycerate dehydrogenase catalytic domain-like"/>
    <property type="match status" value="1"/>
</dbReference>
<evidence type="ECO:0000256" key="4">
    <source>
        <dbReference type="ARBA" id="ARBA00022801"/>
    </source>
</evidence>
<dbReference type="InterPro" id="IPR042172">
    <property type="entry name" value="Adenosylhomocyst_ase-like_sf"/>
</dbReference>
<dbReference type="Proteomes" id="UP000192257">
    <property type="component" value="Unassembled WGS sequence"/>
</dbReference>
<name>A0A1X0P3F7_9TRYP</name>
<dbReference type="RefSeq" id="XP_028885540.1">
    <property type="nucleotide sequence ID" value="XM_029023516.1"/>
</dbReference>
<feature type="binding site" evidence="7">
    <location>
        <position position="189"/>
    </location>
    <ligand>
        <name>substrate</name>
    </ligand>
</feature>
<keyword evidence="5 8" id="KW-0520">NAD</keyword>
<feature type="binding site" evidence="7">
    <location>
        <position position="155"/>
    </location>
    <ligand>
        <name>substrate</name>
    </ligand>
</feature>
<evidence type="ECO:0000256" key="6">
    <source>
        <dbReference type="ARBA" id="ARBA00034527"/>
    </source>
</evidence>
<dbReference type="AlphaFoldDB" id="A0A1X0P3F7"/>
<dbReference type="FunFam" id="3.40.50.720:FF:000004">
    <property type="entry name" value="Adenosylhomocysteinase"/>
    <property type="match status" value="1"/>
</dbReference>
<protein>
    <recommendedName>
        <fullName evidence="6 9">Adenosylhomocysteinase</fullName>
        <ecNumber evidence="6 9">3.13.2.1</ecNumber>
    </recommendedName>
</protein>
<dbReference type="PIRSF" id="PIRSF001109">
    <property type="entry name" value="Ad_hcy_hydrolase"/>
    <property type="match status" value="1"/>
</dbReference>
<evidence type="ECO:0000256" key="2">
    <source>
        <dbReference type="ARBA" id="ARBA00007122"/>
    </source>
</evidence>
<dbReference type="NCBIfam" id="NF004005">
    <property type="entry name" value="PRK05476.2-3"/>
    <property type="match status" value="1"/>
</dbReference>
<evidence type="ECO:0000256" key="7">
    <source>
        <dbReference type="PIRSR" id="PIRSR001109-1"/>
    </source>
</evidence>
<evidence type="ECO:0000313" key="13">
    <source>
        <dbReference type="Proteomes" id="UP000192257"/>
    </source>
</evidence>
<dbReference type="GO" id="GO:0033353">
    <property type="term" value="P:S-adenosylmethionine cycle"/>
    <property type="evidence" value="ECO:0007669"/>
    <property type="project" value="TreeGrafter"/>
</dbReference>
<proteinExistence type="inferred from homology"/>
<dbReference type="PROSITE" id="PS00738">
    <property type="entry name" value="ADOHCYASE_1"/>
    <property type="match status" value="1"/>
</dbReference>
<accession>A0A1X0P3F7</accession>
<feature type="binding site" evidence="8">
    <location>
        <position position="247"/>
    </location>
    <ligand>
        <name>NAD(+)</name>
        <dbReference type="ChEBI" id="CHEBI:57540"/>
    </ligand>
</feature>
<dbReference type="PROSITE" id="PS00739">
    <property type="entry name" value="ADOHCYASE_2"/>
    <property type="match status" value="1"/>
</dbReference>
<organism evidence="12 13">
    <name type="scientific">Trypanosoma theileri</name>
    <dbReference type="NCBI Taxonomy" id="67003"/>
    <lineage>
        <taxon>Eukaryota</taxon>
        <taxon>Discoba</taxon>
        <taxon>Euglenozoa</taxon>
        <taxon>Kinetoplastea</taxon>
        <taxon>Metakinetoplastina</taxon>
        <taxon>Trypanosomatida</taxon>
        <taxon>Trypanosomatidae</taxon>
        <taxon>Trypanosoma</taxon>
    </lineage>
</organism>
<dbReference type="Gene3D" id="3.40.50.720">
    <property type="entry name" value="NAD(P)-binding Rossmann-like Domain"/>
    <property type="match status" value="1"/>
</dbReference>
<dbReference type="EMBL" id="NBCO01000006">
    <property type="protein sequence ID" value="ORC91474.1"/>
    <property type="molecule type" value="Genomic_DNA"/>
</dbReference>
<comment type="caution">
    <text evidence="12">The sequence shown here is derived from an EMBL/GenBank/DDBJ whole genome shotgun (WGS) entry which is preliminary data.</text>
</comment>
<feature type="binding site" evidence="8">
    <location>
        <begin position="298"/>
        <end position="300"/>
    </location>
    <ligand>
        <name>NAD(+)</name>
        <dbReference type="ChEBI" id="CHEBI:57540"/>
    </ligand>
</feature>
<evidence type="ECO:0000256" key="5">
    <source>
        <dbReference type="ARBA" id="ARBA00023027"/>
    </source>
</evidence>
<evidence type="ECO:0000259" key="11">
    <source>
        <dbReference type="SMART" id="SM00997"/>
    </source>
</evidence>
<dbReference type="CDD" id="cd00401">
    <property type="entry name" value="SAHH"/>
    <property type="match status" value="1"/>
</dbReference>
<dbReference type="UniPathway" id="UPA00314">
    <property type="reaction ID" value="UER00076"/>
</dbReference>
<feature type="binding site" evidence="7">
    <location>
        <position position="54"/>
    </location>
    <ligand>
        <name>substrate</name>
    </ligand>
</feature>
<dbReference type="SMART" id="SM00996">
    <property type="entry name" value="AdoHcyase"/>
    <property type="match status" value="1"/>
</dbReference>
<dbReference type="GeneID" id="39983296"/>
<feature type="binding site" evidence="8">
    <location>
        <begin position="156"/>
        <end position="158"/>
    </location>
    <ligand>
        <name>NAD(+)</name>
        <dbReference type="ChEBI" id="CHEBI:57540"/>
    </ligand>
</feature>
<dbReference type="Pfam" id="PF05221">
    <property type="entry name" value="AdoHcyase"/>
    <property type="match status" value="2"/>
</dbReference>
<evidence type="ECO:0000256" key="9">
    <source>
        <dbReference type="RuleBase" id="RU000548"/>
    </source>
</evidence>
<evidence type="ECO:0000256" key="8">
    <source>
        <dbReference type="PIRSR" id="PIRSR001109-2"/>
    </source>
</evidence>
<comment type="cofactor">
    <cofactor evidence="8 9">
        <name>NAD(+)</name>
        <dbReference type="ChEBI" id="CHEBI:57540"/>
    </cofactor>
    <text evidence="8 9">Binds 1 NAD(+) per subunit.</text>
</comment>
<comment type="catalytic activity">
    <reaction evidence="9">
        <text>S-adenosyl-L-homocysteine + H2O = L-homocysteine + adenosine</text>
        <dbReference type="Rhea" id="RHEA:21708"/>
        <dbReference type="ChEBI" id="CHEBI:15377"/>
        <dbReference type="ChEBI" id="CHEBI:16335"/>
        <dbReference type="ChEBI" id="CHEBI:57856"/>
        <dbReference type="ChEBI" id="CHEBI:58199"/>
        <dbReference type="EC" id="3.13.2.1"/>
    </reaction>
</comment>
<dbReference type="HAMAP" id="MF_00563">
    <property type="entry name" value="AdoHcyase"/>
    <property type="match status" value="1"/>
</dbReference>
<dbReference type="OrthoDB" id="10007170at2759"/>
<dbReference type="STRING" id="67003.A0A1X0P3F7"/>
<dbReference type="NCBIfam" id="TIGR00936">
    <property type="entry name" value="ahcY"/>
    <property type="match status" value="1"/>
</dbReference>
<comment type="similarity">
    <text evidence="2 10">Belongs to the adenosylhomocysteinase family.</text>
</comment>
<feature type="domain" description="S-adenosyl-L-homocysteine hydrolase NAD binding" evidence="11">
    <location>
        <begin position="190"/>
        <end position="351"/>
    </location>
</feature>
<keyword evidence="3 9" id="KW-0554">One-carbon metabolism</keyword>
<dbReference type="SMART" id="SM00997">
    <property type="entry name" value="AdoHcyase_NAD"/>
    <property type="match status" value="1"/>
</dbReference>
<dbReference type="EC" id="3.13.2.1" evidence="6 9"/>
<reference evidence="12 13" key="1">
    <citation type="submission" date="2017-03" db="EMBL/GenBank/DDBJ databases">
        <title>An alternative strategy for trypanosome survival in the mammalian bloodstream revealed through genome and transcriptome analysis of the ubiquitous bovine parasite Trypanosoma (Megatrypanum) theileri.</title>
        <authorList>
            <person name="Kelly S."/>
            <person name="Ivens A."/>
            <person name="Mott A."/>
            <person name="O'Neill E."/>
            <person name="Emms D."/>
            <person name="Macleod O."/>
            <person name="Voorheis P."/>
            <person name="Matthews J."/>
            <person name="Matthews K."/>
            <person name="Carrington M."/>
        </authorList>
    </citation>
    <scope>NUCLEOTIDE SEQUENCE [LARGE SCALE GENOMIC DNA]</scope>
    <source>
        <strain evidence="12">Edinburgh</strain>
    </source>
</reference>
<dbReference type="PANTHER" id="PTHR23420">
    <property type="entry name" value="ADENOSYLHOMOCYSTEINASE"/>
    <property type="match status" value="1"/>
</dbReference>
<feature type="binding site" evidence="8">
    <location>
        <begin position="221"/>
        <end position="226"/>
    </location>
    <ligand>
        <name>NAD(+)</name>
        <dbReference type="ChEBI" id="CHEBI:57540"/>
    </ligand>
</feature>
<dbReference type="Gene3D" id="3.40.50.1480">
    <property type="entry name" value="Adenosylhomocysteinase-like"/>
    <property type="match status" value="2"/>
</dbReference>
<dbReference type="InterPro" id="IPR015878">
    <property type="entry name" value="Ado_hCys_hydrolase_NAD-bd"/>
</dbReference>
<dbReference type="GO" id="GO:0005829">
    <property type="term" value="C:cytosol"/>
    <property type="evidence" value="ECO:0007669"/>
    <property type="project" value="TreeGrafter"/>
</dbReference>
<evidence type="ECO:0000313" key="12">
    <source>
        <dbReference type="EMBL" id="ORC91474.1"/>
    </source>
</evidence>
<evidence type="ECO:0000256" key="3">
    <source>
        <dbReference type="ARBA" id="ARBA00022563"/>
    </source>
</evidence>
<evidence type="ECO:0000256" key="10">
    <source>
        <dbReference type="RuleBase" id="RU004166"/>
    </source>
</evidence>